<evidence type="ECO:0000313" key="2">
    <source>
        <dbReference type="Proteomes" id="UP000006589"/>
    </source>
</evidence>
<accession>B1M8X9</accession>
<gene>
    <name evidence="1" type="ordered locus">Mrad2831_6020</name>
</gene>
<protein>
    <submittedName>
        <fullName evidence="1">Uncharacterized protein</fullName>
    </submittedName>
</protein>
<organism evidence="1 2">
    <name type="scientific">Methylobacterium radiotolerans (strain ATCC 27329 / DSM 1819 / JCM 2831 / NBRC 15690 / NCIMB 10815 / 0-1)</name>
    <dbReference type="NCBI Taxonomy" id="426355"/>
    <lineage>
        <taxon>Bacteria</taxon>
        <taxon>Pseudomonadati</taxon>
        <taxon>Pseudomonadota</taxon>
        <taxon>Alphaproteobacteria</taxon>
        <taxon>Hyphomicrobiales</taxon>
        <taxon>Methylobacteriaceae</taxon>
        <taxon>Methylobacterium</taxon>
    </lineage>
</organism>
<keyword evidence="1" id="KW-0614">Plasmid</keyword>
<proteinExistence type="predicted"/>
<geneLocation type="plasmid" evidence="1 2">
    <name>pMRAD01</name>
</geneLocation>
<dbReference type="Proteomes" id="UP000006589">
    <property type="component" value="Plasmid pMRAD01"/>
</dbReference>
<reference evidence="1 2" key="1">
    <citation type="submission" date="2008-03" db="EMBL/GenBank/DDBJ databases">
        <title>Complete sequence of plasmid1 of Methylobacterium radiotolerans JCM 2831.</title>
        <authorList>
            <consortium name="US DOE Joint Genome Institute"/>
            <person name="Copeland A."/>
            <person name="Lucas S."/>
            <person name="Lapidus A."/>
            <person name="Glavina del Rio T."/>
            <person name="Dalin E."/>
            <person name="Tice H."/>
            <person name="Bruce D."/>
            <person name="Goodwin L."/>
            <person name="Pitluck S."/>
            <person name="Kiss H."/>
            <person name="Brettin T."/>
            <person name="Detter J.C."/>
            <person name="Han C."/>
            <person name="Kuske C.R."/>
            <person name="Schmutz J."/>
            <person name="Larimer F."/>
            <person name="Land M."/>
            <person name="Hauser L."/>
            <person name="Kyrpides N."/>
            <person name="Mikhailova N."/>
            <person name="Marx C.J."/>
            <person name="Richardson P."/>
        </authorList>
    </citation>
    <scope>NUCLEOTIDE SEQUENCE [LARGE SCALE GENOMIC DNA]</scope>
    <source>
        <strain evidence="2">ATCC 27329 / DSM 1819 / JCM 2831 / NBRC 15690 / NCIMB 10815 / 0-1</strain>
        <plasmid evidence="2">Plasmid pMRAD01</plasmid>
    </source>
</reference>
<dbReference type="AlphaFoldDB" id="B1M8X9"/>
<evidence type="ECO:0000313" key="1">
    <source>
        <dbReference type="EMBL" id="ACB27954.1"/>
    </source>
</evidence>
<sequence>MGTPSNRTRGFGLGTRLYRLPGSGLRLGRSERCLNEPEQGSAEAVYISALVGEMMRRVLEDALAELARTRGAAFLEIFVSRELARCADLFRGRPGDTPETTDMLRAWFAMEGGEALRAVVDRASVEAARD</sequence>
<name>B1M8X9_METRJ</name>
<dbReference type="EMBL" id="CP001002">
    <property type="protein sequence ID" value="ACB27954.1"/>
    <property type="molecule type" value="Genomic_DNA"/>
</dbReference>
<dbReference type="HOGENOM" id="CLU_159286_0_0_5"/>
<dbReference type="KEGG" id="mrd:Mrad2831_6020"/>